<feature type="transmembrane region" description="Helical" evidence="1">
    <location>
        <begin position="31"/>
        <end position="50"/>
    </location>
</feature>
<evidence type="ECO:0000313" key="3">
    <source>
        <dbReference type="Proteomes" id="UP000654345"/>
    </source>
</evidence>
<accession>A0ABQ3UJP0</accession>
<evidence type="ECO:0000256" key="1">
    <source>
        <dbReference type="SAM" id="Phobius"/>
    </source>
</evidence>
<evidence type="ECO:0000313" key="2">
    <source>
        <dbReference type="EMBL" id="GHO52890.1"/>
    </source>
</evidence>
<dbReference type="EMBL" id="BNJG01000001">
    <property type="protein sequence ID" value="GHO52890.1"/>
    <property type="molecule type" value="Genomic_DNA"/>
</dbReference>
<dbReference type="Proteomes" id="UP000654345">
    <property type="component" value="Unassembled WGS sequence"/>
</dbReference>
<organism evidence="2 3">
    <name type="scientific">Ktedonobacter robiniae</name>
    <dbReference type="NCBI Taxonomy" id="2778365"/>
    <lineage>
        <taxon>Bacteria</taxon>
        <taxon>Bacillati</taxon>
        <taxon>Chloroflexota</taxon>
        <taxon>Ktedonobacteria</taxon>
        <taxon>Ktedonobacterales</taxon>
        <taxon>Ktedonobacteraceae</taxon>
        <taxon>Ktedonobacter</taxon>
    </lineage>
</organism>
<proteinExistence type="predicted"/>
<keyword evidence="1" id="KW-0812">Transmembrane</keyword>
<comment type="caution">
    <text evidence="2">The sequence shown here is derived from an EMBL/GenBank/DDBJ whole genome shotgun (WGS) entry which is preliminary data.</text>
</comment>
<sequence length="52" mass="5866">MNIISAVLVIGLLLCGLVIWRVRQRVWAIGIVFLWGVVPLVMLSFVCWVGQK</sequence>
<reference evidence="2 3" key="1">
    <citation type="journal article" date="2021" name="Int. J. Syst. Evol. Microbiol.">
        <title>Reticulibacter mediterranei gen. nov., sp. nov., within the new family Reticulibacteraceae fam. nov., and Ktedonospora formicarum gen. nov., sp. nov., Ktedonobacter robiniae sp. nov., Dictyobacter formicarum sp. nov. and Dictyobacter arantiisoli sp. nov., belonging to the class Ktedonobacteria.</title>
        <authorList>
            <person name="Yabe S."/>
            <person name="Zheng Y."/>
            <person name="Wang C.M."/>
            <person name="Sakai Y."/>
            <person name="Abe K."/>
            <person name="Yokota A."/>
            <person name="Donadio S."/>
            <person name="Cavaletti L."/>
            <person name="Monciardini P."/>
        </authorList>
    </citation>
    <scope>NUCLEOTIDE SEQUENCE [LARGE SCALE GENOMIC DNA]</scope>
    <source>
        <strain evidence="2 3">SOSP1-30</strain>
    </source>
</reference>
<dbReference type="RefSeq" id="WP_201369750.1">
    <property type="nucleotide sequence ID" value="NZ_BNJG01000001.1"/>
</dbReference>
<keyword evidence="3" id="KW-1185">Reference proteome</keyword>
<protein>
    <recommendedName>
        <fullName evidence="4">Cardiolipin synthase N-terminal domain-containing protein</fullName>
    </recommendedName>
</protein>
<keyword evidence="1" id="KW-1133">Transmembrane helix</keyword>
<evidence type="ECO:0008006" key="4">
    <source>
        <dbReference type="Google" id="ProtNLM"/>
    </source>
</evidence>
<gene>
    <name evidence="2" type="ORF">KSB_13650</name>
</gene>
<keyword evidence="1" id="KW-0472">Membrane</keyword>
<name>A0ABQ3UJP0_9CHLR</name>